<dbReference type="EMBL" id="GBYB01005596">
    <property type="protein sequence ID" value="JAG75363.1"/>
    <property type="molecule type" value="Transcribed_RNA"/>
</dbReference>
<evidence type="ECO:0000313" key="2">
    <source>
        <dbReference type="EMBL" id="JAG75363.1"/>
    </source>
</evidence>
<dbReference type="Gene3D" id="3.30.70.270">
    <property type="match status" value="1"/>
</dbReference>
<dbReference type="SUPFAM" id="SSF56672">
    <property type="entry name" value="DNA/RNA polymerases"/>
    <property type="match status" value="1"/>
</dbReference>
<dbReference type="InterPro" id="IPR043502">
    <property type="entry name" value="DNA/RNA_pol_sf"/>
</dbReference>
<name>A0A0C9RF32_9HYME</name>
<dbReference type="InterPro" id="IPR052055">
    <property type="entry name" value="Hepadnavirus_pol/RT"/>
</dbReference>
<gene>
    <name evidence="2" type="primary">TY3B-I_3</name>
    <name evidence="2" type="ORF">g.36658</name>
</gene>
<sequence>MRTVLKLISRNALMCKIDLKDASFSVPIHRNHRKFLRFYVKGNLFEFTYLPFGLSTSPHSFTKVMKPVMSHLRSKGFISSIFLDNILCIASSTEECLSQAIETTAFLSSLGFIINEQKNCFILSNRTEYLGFIVDSEKFCLKIPESKKVTISNLLSSLQSGTSCSITTFSRLIGSLISICPATAYGTLYTNELERVKQSNFIINEGDFDQLMTIARSLQSDLD</sequence>
<dbReference type="PROSITE" id="PS50878">
    <property type="entry name" value="RT_POL"/>
    <property type="match status" value="1"/>
</dbReference>
<dbReference type="InterPro" id="IPR000477">
    <property type="entry name" value="RT_dom"/>
</dbReference>
<reference evidence="2" key="1">
    <citation type="submission" date="2015-01" db="EMBL/GenBank/DDBJ databases">
        <title>Transcriptome Assembly of Fopius arisanus.</title>
        <authorList>
            <person name="Geib S."/>
        </authorList>
    </citation>
    <scope>NUCLEOTIDE SEQUENCE</scope>
</reference>
<dbReference type="Gene3D" id="3.10.10.10">
    <property type="entry name" value="HIV Type 1 Reverse Transcriptase, subunit A, domain 1"/>
    <property type="match status" value="1"/>
</dbReference>
<evidence type="ECO:0000259" key="1">
    <source>
        <dbReference type="PROSITE" id="PS50878"/>
    </source>
</evidence>
<dbReference type="InterPro" id="IPR043128">
    <property type="entry name" value="Rev_trsase/Diguanyl_cyclase"/>
</dbReference>
<protein>
    <submittedName>
        <fullName evidence="2">TY3B-I_3 protein</fullName>
    </submittedName>
</protein>
<dbReference type="PANTHER" id="PTHR33050">
    <property type="entry name" value="REVERSE TRANSCRIPTASE DOMAIN-CONTAINING PROTEIN"/>
    <property type="match status" value="1"/>
</dbReference>
<accession>A0A0C9RF32</accession>
<dbReference type="Pfam" id="PF00078">
    <property type="entry name" value="RVT_1"/>
    <property type="match status" value="1"/>
</dbReference>
<dbReference type="AlphaFoldDB" id="A0A0C9RF32"/>
<dbReference type="PANTHER" id="PTHR33050:SF7">
    <property type="entry name" value="RIBONUCLEASE H"/>
    <property type="match status" value="1"/>
</dbReference>
<dbReference type="GO" id="GO:0071897">
    <property type="term" value="P:DNA biosynthetic process"/>
    <property type="evidence" value="ECO:0007669"/>
    <property type="project" value="UniProtKB-ARBA"/>
</dbReference>
<proteinExistence type="predicted"/>
<feature type="domain" description="Reverse transcriptase" evidence="1">
    <location>
        <begin position="1"/>
        <end position="134"/>
    </location>
</feature>
<organism evidence="2">
    <name type="scientific">Fopius arisanus</name>
    <dbReference type="NCBI Taxonomy" id="64838"/>
    <lineage>
        <taxon>Eukaryota</taxon>
        <taxon>Metazoa</taxon>
        <taxon>Ecdysozoa</taxon>
        <taxon>Arthropoda</taxon>
        <taxon>Hexapoda</taxon>
        <taxon>Insecta</taxon>
        <taxon>Pterygota</taxon>
        <taxon>Neoptera</taxon>
        <taxon>Endopterygota</taxon>
        <taxon>Hymenoptera</taxon>
        <taxon>Apocrita</taxon>
        <taxon>Ichneumonoidea</taxon>
        <taxon>Braconidae</taxon>
        <taxon>Opiinae</taxon>
        <taxon>Fopius</taxon>
    </lineage>
</organism>